<evidence type="ECO:0008006" key="3">
    <source>
        <dbReference type="Google" id="ProtNLM"/>
    </source>
</evidence>
<proteinExistence type="predicted"/>
<reference evidence="1 2" key="1">
    <citation type="submission" date="2022-11" db="EMBL/GenBank/DDBJ databases">
        <title>Minimal conservation of predation-associated metabolite biosynthetic gene clusters underscores biosynthetic potential of Myxococcota including descriptions for ten novel species: Archangium lansinium sp. nov., Myxococcus landrumus sp. nov., Nannocystis bai.</title>
        <authorList>
            <person name="Ahearne A."/>
            <person name="Stevens C."/>
            <person name="Dowd S."/>
        </authorList>
    </citation>
    <scope>NUCLEOTIDE SEQUENCE [LARGE SCALE GENOMIC DNA]</scope>
    <source>
        <strain evidence="1 2">RJM3</strain>
    </source>
</reference>
<sequence>MSMRKNPYGLTRGVWLLVALSAALNISCGNSNPEVLRDTTGATFSWTCAEDGSFNEGCAIKPLDAPPPAQCDSGSGESGRVFYSYSWGRFIEICSVVGLDSGAWFTDASLCRFVACDADDECPQFPDAAYACSAGICQNVERKGEIRDAGDVVTLCMADEPRPSDCRAQIEDPEVAAQFQLAHASCDSATGVCKVPADCRQP</sequence>
<gene>
    <name evidence="1" type="ORF">POL67_13715</name>
</gene>
<protein>
    <recommendedName>
        <fullName evidence="3">Lipoprotein</fullName>
    </recommendedName>
</protein>
<evidence type="ECO:0000313" key="2">
    <source>
        <dbReference type="Proteomes" id="UP001221411"/>
    </source>
</evidence>
<name>A0ABT5ENS2_9BACT</name>
<comment type="caution">
    <text evidence="1">The sequence shown here is derived from an EMBL/GenBank/DDBJ whole genome shotgun (WGS) entry which is preliminary data.</text>
</comment>
<dbReference type="Proteomes" id="UP001221411">
    <property type="component" value="Unassembled WGS sequence"/>
</dbReference>
<evidence type="ECO:0000313" key="1">
    <source>
        <dbReference type="EMBL" id="MDC0742405.1"/>
    </source>
</evidence>
<accession>A0ABT5ENS2</accession>
<dbReference type="EMBL" id="JAQNDO010000001">
    <property type="protein sequence ID" value="MDC0742405.1"/>
    <property type="molecule type" value="Genomic_DNA"/>
</dbReference>
<organism evidence="1 2">
    <name type="scientific">Polyangium mundeleinium</name>
    <dbReference type="NCBI Taxonomy" id="2995306"/>
    <lineage>
        <taxon>Bacteria</taxon>
        <taxon>Pseudomonadati</taxon>
        <taxon>Myxococcota</taxon>
        <taxon>Polyangia</taxon>
        <taxon>Polyangiales</taxon>
        <taxon>Polyangiaceae</taxon>
        <taxon>Polyangium</taxon>
    </lineage>
</organism>
<dbReference type="RefSeq" id="WP_271917756.1">
    <property type="nucleotide sequence ID" value="NZ_JAQNDO010000001.1"/>
</dbReference>
<keyword evidence="2" id="KW-1185">Reference proteome</keyword>